<name>A0A072TNS3_MEDTR</name>
<dbReference type="EnsemblPlants" id="KEH15225">
    <property type="protein sequence ID" value="KEH15225"/>
    <property type="gene ID" value="MTR_1721s0010"/>
</dbReference>
<accession>A0A072TNS3</accession>
<reference evidence="1 3" key="2">
    <citation type="journal article" date="2014" name="BMC Genomics">
        <title>An improved genome release (version Mt4.0) for the model legume Medicago truncatula.</title>
        <authorList>
            <person name="Tang H."/>
            <person name="Krishnakumar V."/>
            <person name="Bidwell S."/>
            <person name="Rosen B."/>
            <person name="Chan A."/>
            <person name="Zhou S."/>
            <person name="Gentzbittel L."/>
            <person name="Childs K.L."/>
            <person name="Yandell M."/>
            <person name="Gundlach H."/>
            <person name="Mayer K.F."/>
            <person name="Schwartz D.C."/>
            <person name="Town C.D."/>
        </authorList>
    </citation>
    <scope>GENOME REANNOTATION</scope>
    <source>
        <strain evidence="1">A17</strain>
        <strain evidence="2 3">cv. Jemalong A17</strain>
    </source>
</reference>
<dbReference type="AlphaFoldDB" id="A0A072TNS3"/>
<organism evidence="1 3">
    <name type="scientific">Medicago truncatula</name>
    <name type="common">Barrel medic</name>
    <name type="synonym">Medicago tribuloides</name>
    <dbReference type="NCBI Taxonomy" id="3880"/>
    <lineage>
        <taxon>Eukaryota</taxon>
        <taxon>Viridiplantae</taxon>
        <taxon>Streptophyta</taxon>
        <taxon>Embryophyta</taxon>
        <taxon>Tracheophyta</taxon>
        <taxon>Spermatophyta</taxon>
        <taxon>Magnoliopsida</taxon>
        <taxon>eudicotyledons</taxon>
        <taxon>Gunneridae</taxon>
        <taxon>Pentapetalae</taxon>
        <taxon>rosids</taxon>
        <taxon>fabids</taxon>
        <taxon>Fabales</taxon>
        <taxon>Fabaceae</taxon>
        <taxon>Papilionoideae</taxon>
        <taxon>50 kb inversion clade</taxon>
        <taxon>NPAAA clade</taxon>
        <taxon>Hologalegina</taxon>
        <taxon>IRL clade</taxon>
        <taxon>Trifolieae</taxon>
        <taxon>Medicago</taxon>
    </lineage>
</organism>
<dbReference type="Proteomes" id="UP000002051">
    <property type="component" value="Unassembled WGS sequence"/>
</dbReference>
<gene>
    <name evidence="1" type="ORF">MTR_1721s0010</name>
</gene>
<dbReference type="HOGENOM" id="CLU_2593483_0_0_1"/>
<protein>
    <submittedName>
        <fullName evidence="1 2">Uncharacterized protein</fullName>
    </submittedName>
</protein>
<evidence type="ECO:0000313" key="3">
    <source>
        <dbReference type="Proteomes" id="UP000002051"/>
    </source>
</evidence>
<evidence type="ECO:0000313" key="2">
    <source>
        <dbReference type="EnsemblPlants" id="KEH15225"/>
    </source>
</evidence>
<sequence>MCDFWLLLSFSGVVRFCCVAYVRSAVWLMCVLPCPSCVLQGLIGVKRRMNVDLRSKIGDDKDDLTGMRNERIPKFFEKGI</sequence>
<evidence type="ECO:0000313" key="1">
    <source>
        <dbReference type="EMBL" id="KEH15225.1"/>
    </source>
</evidence>
<reference evidence="1 3" key="1">
    <citation type="journal article" date="2011" name="Nature">
        <title>The Medicago genome provides insight into the evolution of rhizobial symbioses.</title>
        <authorList>
            <person name="Young N.D."/>
            <person name="Debelle F."/>
            <person name="Oldroyd G.E."/>
            <person name="Geurts R."/>
            <person name="Cannon S.B."/>
            <person name="Udvardi M.K."/>
            <person name="Benedito V.A."/>
            <person name="Mayer K.F."/>
            <person name="Gouzy J."/>
            <person name="Schoof H."/>
            <person name="Van de Peer Y."/>
            <person name="Proost S."/>
            <person name="Cook D.R."/>
            <person name="Meyers B.C."/>
            <person name="Spannagl M."/>
            <person name="Cheung F."/>
            <person name="De Mita S."/>
            <person name="Krishnakumar V."/>
            <person name="Gundlach H."/>
            <person name="Zhou S."/>
            <person name="Mudge J."/>
            <person name="Bharti A.K."/>
            <person name="Murray J.D."/>
            <person name="Naoumkina M.A."/>
            <person name="Rosen B."/>
            <person name="Silverstein K.A."/>
            <person name="Tang H."/>
            <person name="Rombauts S."/>
            <person name="Zhao P.X."/>
            <person name="Zhou P."/>
            <person name="Barbe V."/>
            <person name="Bardou P."/>
            <person name="Bechner M."/>
            <person name="Bellec A."/>
            <person name="Berger A."/>
            <person name="Berges H."/>
            <person name="Bidwell S."/>
            <person name="Bisseling T."/>
            <person name="Choisne N."/>
            <person name="Couloux A."/>
            <person name="Denny R."/>
            <person name="Deshpande S."/>
            <person name="Dai X."/>
            <person name="Doyle J.J."/>
            <person name="Dudez A.M."/>
            <person name="Farmer A.D."/>
            <person name="Fouteau S."/>
            <person name="Franken C."/>
            <person name="Gibelin C."/>
            <person name="Gish J."/>
            <person name="Goldstein S."/>
            <person name="Gonzalez A.J."/>
            <person name="Green P.J."/>
            <person name="Hallab A."/>
            <person name="Hartog M."/>
            <person name="Hua A."/>
            <person name="Humphray S.J."/>
            <person name="Jeong D.H."/>
            <person name="Jing Y."/>
            <person name="Jocker A."/>
            <person name="Kenton S.M."/>
            <person name="Kim D.J."/>
            <person name="Klee K."/>
            <person name="Lai H."/>
            <person name="Lang C."/>
            <person name="Lin S."/>
            <person name="Macmil S.L."/>
            <person name="Magdelenat G."/>
            <person name="Matthews L."/>
            <person name="McCorrison J."/>
            <person name="Monaghan E.L."/>
            <person name="Mun J.H."/>
            <person name="Najar F.Z."/>
            <person name="Nicholson C."/>
            <person name="Noirot C."/>
            <person name="O'Bleness M."/>
            <person name="Paule C.R."/>
            <person name="Poulain J."/>
            <person name="Prion F."/>
            <person name="Qin B."/>
            <person name="Qu C."/>
            <person name="Retzel E.F."/>
            <person name="Riddle C."/>
            <person name="Sallet E."/>
            <person name="Samain S."/>
            <person name="Samson N."/>
            <person name="Sanders I."/>
            <person name="Saurat O."/>
            <person name="Scarpelli C."/>
            <person name="Schiex T."/>
            <person name="Segurens B."/>
            <person name="Severin A.J."/>
            <person name="Sherrier D.J."/>
            <person name="Shi R."/>
            <person name="Sims S."/>
            <person name="Singer S.R."/>
            <person name="Sinharoy S."/>
            <person name="Sterck L."/>
            <person name="Viollet A."/>
            <person name="Wang B.B."/>
            <person name="Wang K."/>
            <person name="Wang M."/>
            <person name="Wang X."/>
            <person name="Warfsmann J."/>
            <person name="Weissenbach J."/>
            <person name="White D.D."/>
            <person name="White J.D."/>
            <person name="Wiley G.B."/>
            <person name="Wincker P."/>
            <person name="Xing Y."/>
            <person name="Yang L."/>
            <person name="Yao Z."/>
            <person name="Ying F."/>
            <person name="Zhai J."/>
            <person name="Zhou L."/>
            <person name="Zuber A."/>
            <person name="Denarie J."/>
            <person name="Dixon R.A."/>
            <person name="May G.D."/>
            <person name="Schwartz D.C."/>
            <person name="Rogers J."/>
            <person name="Quetier F."/>
            <person name="Town C.D."/>
            <person name="Roe B.A."/>
        </authorList>
    </citation>
    <scope>NUCLEOTIDE SEQUENCE [LARGE SCALE GENOMIC DNA]</scope>
    <source>
        <strain evidence="1">A17</strain>
        <strain evidence="2 3">cv. Jemalong A17</strain>
    </source>
</reference>
<proteinExistence type="predicted"/>
<dbReference type="EMBL" id="KL404445">
    <property type="protein sequence ID" value="KEH15225.1"/>
    <property type="molecule type" value="Genomic_DNA"/>
</dbReference>
<reference evidence="2" key="3">
    <citation type="submission" date="2015-06" db="UniProtKB">
        <authorList>
            <consortium name="EnsemblPlants"/>
        </authorList>
    </citation>
    <scope>IDENTIFICATION</scope>
    <source>
        <strain evidence="2">cv. Jemalong A17</strain>
    </source>
</reference>
<keyword evidence="3" id="KW-1185">Reference proteome</keyword>